<evidence type="ECO:0000313" key="4">
    <source>
        <dbReference type="EMBL" id="SKA40732.1"/>
    </source>
</evidence>
<dbReference type="AlphaFoldDB" id="A0A1T4TJW1"/>
<organism evidence="4 5">
    <name type="scientific">Chitinophaga eiseniae</name>
    <dbReference type="NCBI Taxonomy" id="634771"/>
    <lineage>
        <taxon>Bacteria</taxon>
        <taxon>Pseudomonadati</taxon>
        <taxon>Bacteroidota</taxon>
        <taxon>Chitinophagia</taxon>
        <taxon>Chitinophagales</taxon>
        <taxon>Chitinophagaceae</taxon>
        <taxon>Chitinophaga</taxon>
    </lineage>
</organism>
<reference evidence="5" key="1">
    <citation type="submission" date="2017-02" db="EMBL/GenBank/DDBJ databases">
        <authorList>
            <person name="Varghese N."/>
            <person name="Submissions S."/>
        </authorList>
    </citation>
    <scope>NUCLEOTIDE SEQUENCE [LARGE SCALE GENOMIC DNA]</scope>
    <source>
        <strain evidence="5">DSM 22224</strain>
    </source>
</reference>
<evidence type="ECO:0000259" key="3">
    <source>
        <dbReference type="Pfam" id="PF16344"/>
    </source>
</evidence>
<evidence type="ECO:0000313" key="5">
    <source>
        <dbReference type="Proteomes" id="UP000190367"/>
    </source>
</evidence>
<dbReference type="PANTHER" id="PTHR30273">
    <property type="entry name" value="PERIPLASMIC SIGNAL SENSOR AND SIGMA FACTOR ACTIVATOR FECR-RELATED"/>
    <property type="match status" value="1"/>
</dbReference>
<dbReference type="Gene3D" id="3.55.50.30">
    <property type="match status" value="1"/>
</dbReference>
<dbReference type="InterPro" id="IPR032508">
    <property type="entry name" value="FecR_C"/>
</dbReference>
<dbReference type="Proteomes" id="UP000190367">
    <property type="component" value="Unassembled WGS sequence"/>
</dbReference>
<protein>
    <submittedName>
        <fullName evidence="4">FecR protein</fullName>
    </submittedName>
</protein>
<dbReference type="Pfam" id="PF04773">
    <property type="entry name" value="FecR"/>
    <property type="match status" value="1"/>
</dbReference>
<dbReference type="OrthoDB" id="629393at2"/>
<dbReference type="STRING" id="634771.SAMN04488128_105254"/>
<evidence type="ECO:0000259" key="2">
    <source>
        <dbReference type="Pfam" id="PF04773"/>
    </source>
</evidence>
<proteinExistence type="predicted"/>
<keyword evidence="1" id="KW-0472">Membrane</keyword>
<keyword evidence="5" id="KW-1185">Reference proteome</keyword>
<dbReference type="InterPro" id="IPR006860">
    <property type="entry name" value="FecR"/>
</dbReference>
<keyword evidence="1" id="KW-0812">Transmembrane</keyword>
<dbReference type="InterPro" id="IPR012373">
    <property type="entry name" value="Ferrdict_sens_TM"/>
</dbReference>
<feature type="transmembrane region" description="Helical" evidence="1">
    <location>
        <begin position="89"/>
        <end position="107"/>
    </location>
</feature>
<feature type="domain" description="Protein FecR C-terminal" evidence="3">
    <location>
        <begin position="325"/>
        <end position="390"/>
    </location>
</feature>
<dbReference type="Pfam" id="PF16344">
    <property type="entry name" value="FecR_C"/>
    <property type="match status" value="1"/>
</dbReference>
<dbReference type="RefSeq" id="WP_078672062.1">
    <property type="nucleotide sequence ID" value="NZ_FUWZ01000005.1"/>
</dbReference>
<keyword evidence="1" id="KW-1133">Transmembrane helix</keyword>
<dbReference type="Gene3D" id="2.60.120.1440">
    <property type="match status" value="1"/>
</dbReference>
<dbReference type="PANTHER" id="PTHR30273:SF2">
    <property type="entry name" value="PROTEIN FECR"/>
    <property type="match status" value="1"/>
</dbReference>
<feature type="domain" description="FecR protein" evidence="2">
    <location>
        <begin position="188"/>
        <end position="284"/>
    </location>
</feature>
<evidence type="ECO:0000256" key="1">
    <source>
        <dbReference type="SAM" id="Phobius"/>
    </source>
</evidence>
<name>A0A1T4TJW1_9BACT</name>
<sequence>MSENDFSHLVDDERFINYCQQRNAADVQYWEERLRQDPALAREAAALKPLVIALATASQQQEAQQQWQLLRQQMGSTSAPLLRKNRRSWYRIPAAAAVLALLLWGAYTLTKPAVPPIPIAHRNKVQDIPAGGNKATLTLANGARIVLDDAADGTVASQGGISIQKTTNGQLVYTVTGNNRLTDTGYNTIQTPKGGQYQVNLPDGSKVWLNAATSLTFPAAFGTGARTVSLNGEAYFDVATTTNAQPFTVKVNDLSIDVLGTQFNVMAYTDEPASHTTLLTGAVRVTQGNASKLLQPGQQAVAGSRIQVQAADTEAAVAWKNGMTVFTDADIHSIMRQIARWYDVDIIYQGEIPQRLFTGKIPRNANVSKVLKILELSNIHFTIDGRKIIVTP</sequence>
<dbReference type="EMBL" id="FUWZ01000005">
    <property type="protein sequence ID" value="SKA40732.1"/>
    <property type="molecule type" value="Genomic_DNA"/>
</dbReference>
<gene>
    <name evidence="4" type="ORF">SAMN04488128_105254</name>
</gene>
<accession>A0A1T4TJW1</accession>
<dbReference type="GO" id="GO:0016989">
    <property type="term" value="F:sigma factor antagonist activity"/>
    <property type="evidence" value="ECO:0007669"/>
    <property type="project" value="TreeGrafter"/>
</dbReference>